<dbReference type="Gene3D" id="3.90.550.10">
    <property type="entry name" value="Spore Coat Polysaccharide Biosynthesis Protein SpsA, Chain A"/>
    <property type="match status" value="1"/>
</dbReference>
<keyword evidence="2" id="KW-0808">Transferase</keyword>
<gene>
    <name evidence="2" type="ORF">EVA_00052</name>
</gene>
<accession>J9H505</accession>
<comment type="caution">
    <text evidence="2">The sequence shown here is derived from an EMBL/GenBank/DDBJ whole genome shotgun (WGS) entry which is preliminary data.</text>
</comment>
<organism evidence="2">
    <name type="scientific">gut metagenome</name>
    <dbReference type="NCBI Taxonomy" id="749906"/>
    <lineage>
        <taxon>unclassified sequences</taxon>
        <taxon>metagenomes</taxon>
        <taxon>organismal metagenomes</taxon>
    </lineage>
</organism>
<feature type="domain" description="Glycosyltransferase 2-like" evidence="1">
    <location>
        <begin position="11"/>
        <end position="165"/>
    </location>
</feature>
<dbReference type="Pfam" id="PF00535">
    <property type="entry name" value="Glycos_transf_2"/>
    <property type="match status" value="1"/>
</dbReference>
<dbReference type="CDD" id="cd06433">
    <property type="entry name" value="GT_2_WfgS_like"/>
    <property type="match status" value="1"/>
</dbReference>
<dbReference type="GO" id="GO:0016758">
    <property type="term" value="F:hexosyltransferase activity"/>
    <property type="evidence" value="ECO:0007669"/>
    <property type="project" value="UniProtKB-ARBA"/>
</dbReference>
<proteinExistence type="predicted"/>
<dbReference type="InterPro" id="IPR001173">
    <property type="entry name" value="Glyco_trans_2-like"/>
</dbReference>
<dbReference type="EMBL" id="AMCI01000002">
    <property type="protein sequence ID" value="EJX11203.1"/>
    <property type="molecule type" value="Genomic_DNA"/>
</dbReference>
<evidence type="ECO:0000259" key="1">
    <source>
        <dbReference type="Pfam" id="PF00535"/>
    </source>
</evidence>
<evidence type="ECO:0000313" key="2">
    <source>
        <dbReference type="EMBL" id="EJX11203.1"/>
    </source>
</evidence>
<dbReference type="SUPFAM" id="SSF53448">
    <property type="entry name" value="Nucleotide-diphospho-sugar transferases"/>
    <property type="match status" value="1"/>
</dbReference>
<reference evidence="2" key="1">
    <citation type="journal article" date="2012" name="PLoS ONE">
        <title>Gene sets for utilization of primary and secondary nutrition supplies in the distal gut of endangered iberian lynx.</title>
        <authorList>
            <person name="Alcaide M."/>
            <person name="Messina E."/>
            <person name="Richter M."/>
            <person name="Bargiela R."/>
            <person name="Peplies J."/>
            <person name="Huws S.A."/>
            <person name="Newbold C.J."/>
            <person name="Golyshin P.N."/>
            <person name="Simon M.A."/>
            <person name="Lopez G."/>
            <person name="Yakimov M.M."/>
            <person name="Ferrer M."/>
        </authorList>
    </citation>
    <scope>NUCLEOTIDE SEQUENCE</scope>
</reference>
<dbReference type="AlphaFoldDB" id="J9H505"/>
<dbReference type="InterPro" id="IPR029044">
    <property type="entry name" value="Nucleotide-diphossugar_trans"/>
</dbReference>
<dbReference type="PANTHER" id="PTHR22916">
    <property type="entry name" value="GLYCOSYLTRANSFERASE"/>
    <property type="match status" value="1"/>
</dbReference>
<protein>
    <submittedName>
        <fullName evidence="2">Glycosyltransferase, group 2 family protein</fullName>
    </submittedName>
</protein>
<name>J9H505_9ZZZZ</name>
<dbReference type="PANTHER" id="PTHR22916:SF3">
    <property type="entry name" value="UDP-GLCNAC:BETAGAL BETA-1,3-N-ACETYLGLUCOSAMINYLTRANSFERASE-LIKE PROTEIN 1"/>
    <property type="match status" value="1"/>
</dbReference>
<sequence length="249" mass="28924">MHNFHPHPKFSIITVTYNAERVLEDTIQSIMTQSYKNLEYIVVDGGSTDGTLALIEKYREHITTVVSEPDHGLYDAMNKGIRLATGDYLCFLNAGDELHEDDTLLRMVHSINGTHLPDVLYGETAIVDSEGHFLRMRRLSAPEVLTWKSFQQGMLVCHQAFFPRRTLVESYDLHYRFSADFDWCIRILKKAHTVHNTHLTLIDYLNEGMTTRNHKASLKERFHIMVKHYGWFSTVVRHLGFVLRLAYKK</sequence>